<dbReference type="Proteomes" id="UP000188912">
    <property type="component" value="Chromosome"/>
</dbReference>
<dbReference type="NCBIfam" id="TIGR03308">
    <property type="entry name" value="phn_thr-fam"/>
    <property type="match status" value="1"/>
</dbReference>
<dbReference type="InterPro" id="IPR050179">
    <property type="entry name" value="Trans_hexapeptide_repeat"/>
</dbReference>
<organism evidence="2 3">
    <name type="scientific">Candidatus Tokpelaia hoelldobleri</name>
    <dbReference type="NCBI Taxonomy" id="1902579"/>
    <lineage>
        <taxon>Bacteria</taxon>
        <taxon>Pseudomonadati</taxon>
        <taxon>Pseudomonadota</taxon>
        <taxon>Alphaproteobacteria</taxon>
        <taxon>Hyphomicrobiales</taxon>
        <taxon>Candidatus Tokpelaia</taxon>
    </lineage>
</organism>
<reference evidence="2 3" key="1">
    <citation type="journal article" date="2010" name="Science">
        <title>Genomic comparison of the ants Camponotus floridanus and Harpegnathos saltator.</title>
        <authorList>
            <person name="Bonasio R."/>
            <person name="Zhang G."/>
            <person name="Ye C."/>
            <person name="Mutti N.S."/>
            <person name="Fang X."/>
            <person name="Qin N."/>
            <person name="Donahue G."/>
            <person name="Yang P."/>
            <person name="Li Q."/>
            <person name="Li C."/>
            <person name="Zhang P."/>
            <person name="Huang Z."/>
            <person name="Berger S.L."/>
            <person name="Reinberg D."/>
            <person name="Wang J."/>
            <person name="Liebig J."/>
        </authorList>
    </citation>
    <scope>NUCLEOTIDE SEQUENCE [LARGE SCALE GENOMIC DNA]</scope>
    <source>
        <strain evidence="2 3">Hsal</strain>
    </source>
</reference>
<dbReference type="GO" id="GO:0016740">
    <property type="term" value="F:transferase activity"/>
    <property type="evidence" value="ECO:0007669"/>
    <property type="project" value="UniProtKB-KW"/>
</dbReference>
<evidence type="ECO:0000313" key="2">
    <source>
        <dbReference type="EMBL" id="AQS41994.1"/>
    </source>
</evidence>
<dbReference type="CDD" id="cd03349">
    <property type="entry name" value="LbH_XAT"/>
    <property type="match status" value="1"/>
</dbReference>
<evidence type="ECO:0000313" key="3">
    <source>
        <dbReference type="Proteomes" id="UP000188912"/>
    </source>
</evidence>
<gene>
    <name evidence="2" type="primary">cat</name>
    <name evidence="2" type="ORF">BHV28_13100</name>
</gene>
<sequence>MNNNNDLRFQDSAPRIHSTARLKTCRVGRYSEIGERVLLHDVTLGDFSYFERHAEAIYADIGRFCSITAHTRINALEHPMARASTHKFTYRPNEYFRYLPLDSTFREQRATKRVTIGHDVWISHGAVIMPGLTIGHGAVIGANAVVTKNVAPYEIAAGVPARKIRMRFAADIIESLLALEWWNWEMDKLYRAIPDMQTLPISDFIAKWR</sequence>
<dbReference type="PANTHER" id="PTHR43300">
    <property type="entry name" value="ACETYLTRANSFERASE"/>
    <property type="match status" value="1"/>
</dbReference>
<reference evidence="2 3" key="2">
    <citation type="journal article" date="2016" name="Sci. Rep.">
        <title>The genome of Rhizobiales bacteria in predatory ants reveals urease gene functions but no genes for nitrogen fixation.</title>
        <authorList>
            <person name="Neuvonen M.M."/>
            <person name="Tamarit D."/>
            <person name="Naslund K."/>
            <person name="Liebig J."/>
            <person name="Feldhaar H."/>
            <person name="Moran N.A."/>
            <person name="Guy L."/>
            <person name="Andersson S.G."/>
        </authorList>
    </citation>
    <scope>NUCLEOTIDE SEQUENCE [LARGE SCALE GENOMIC DNA]</scope>
    <source>
        <strain evidence="2 3">Hsal</strain>
    </source>
</reference>
<accession>A0A1U9JVT6</accession>
<dbReference type="KEGG" id="thd:BHV28_13100"/>
<dbReference type="Gene3D" id="2.160.10.10">
    <property type="entry name" value="Hexapeptide repeat proteins"/>
    <property type="match status" value="1"/>
</dbReference>
<dbReference type="SUPFAM" id="SSF51161">
    <property type="entry name" value="Trimeric LpxA-like enzymes"/>
    <property type="match status" value="1"/>
</dbReference>
<proteinExistence type="inferred from homology"/>
<dbReference type="AlphaFoldDB" id="A0A1U9JVT6"/>
<dbReference type="Pfam" id="PF00132">
    <property type="entry name" value="Hexapep"/>
    <property type="match status" value="1"/>
</dbReference>
<evidence type="ECO:0000256" key="1">
    <source>
        <dbReference type="ARBA" id="ARBA00007274"/>
    </source>
</evidence>
<dbReference type="EMBL" id="CP017315">
    <property type="protein sequence ID" value="AQS41994.1"/>
    <property type="molecule type" value="Genomic_DNA"/>
</dbReference>
<name>A0A1U9JVT6_9HYPH</name>
<protein>
    <submittedName>
        <fullName evidence="2">Acetyltransferase</fullName>
    </submittedName>
</protein>
<comment type="similarity">
    <text evidence="1">Belongs to the transferase hexapeptide repeat family.</text>
</comment>
<dbReference type="InterPro" id="IPR001451">
    <property type="entry name" value="Hexapep"/>
</dbReference>
<dbReference type="InterPro" id="IPR017694">
    <property type="entry name" value="Phosphonate_tfrase_rpt"/>
</dbReference>
<dbReference type="STRING" id="1902579.BHV28_13100"/>
<keyword evidence="3" id="KW-1185">Reference proteome</keyword>
<dbReference type="PANTHER" id="PTHR43300:SF11">
    <property type="entry name" value="ACETYLTRANSFERASE RV3034C-RELATED"/>
    <property type="match status" value="1"/>
</dbReference>
<dbReference type="InterPro" id="IPR011004">
    <property type="entry name" value="Trimer_LpxA-like_sf"/>
</dbReference>